<dbReference type="EMBL" id="LT553932">
    <property type="protein sequence ID" value="SAM02674.1"/>
    <property type="molecule type" value="Genomic_DNA"/>
</dbReference>
<dbReference type="InterPro" id="IPR036866">
    <property type="entry name" value="RibonucZ/Hydroxyglut_hydro"/>
</dbReference>
<evidence type="ECO:0000256" key="2">
    <source>
        <dbReference type="ARBA" id="ARBA00022723"/>
    </source>
</evidence>
<keyword evidence="3" id="KW-0378">Hydrolase</keyword>
<dbReference type="SUPFAM" id="SSF48452">
    <property type="entry name" value="TPR-like"/>
    <property type="match status" value="1"/>
</dbReference>
<evidence type="ECO:0000256" key="3">
    <source>
        <dbReference type="ARBA" id="ARBA00022801"/>
    </source>
</evidence>
<keyword evidence="8" id="KW-1185">Reference proteome</keyword>
<feature type="region of interest" description="Disordered" evidence="5">
    <location>
        <begin position="373"/>
        <end position="408"/>
    </location>
</feature>
<feature type="compositionally biased region" description="Polar residues" evidence="5">
    <location>
        <begin position="374"/>
        <end position="383"/>
    </location>
</feature>
<organism evidence="7">
    <name type="scientific">Absidia glauca</name>
    <name type="common">Pin mould</name>
    <dbReference type="NCBI Taxonomy" id="4829"/>
    <lineage>
        <taxon>Eukaryota</taxon>
        <taxon>Fungi</taxon>
        <taxon>Fungi incertae sedis</taxon>
        <taxon>Mucoromycota</taxon>
        <taxon>Mucoromycotina</taxon>
        <taxon>Mucoromycetes</taxon>
        <taxon>Mucorales</taxon>
        <taxon>Cunninghamellaceae</taxon>
        <taxon>Absidia</taxon>
    </lineage>
</organism>
<dbReference type="SMART" id="SM00849">
    <property type="entry name" value="Lactamase_B"/>
    <property type="match status" value="1"/>
</dbReference>
<dbReference type="InParanoid" id="A0A168PN99"/>
<dbReference type="Gene3D" id="3.60.15.10">
    <property type="entry name" value="Ribonuclease Z/Hydroxyacylglutathione hydrolase-like"/>
    <property type="match status" value="1"/>
</dbReference>
<name>A0A168PN99_ABSGL</name>
<sequence length="424" mass="47230">MPDFQPIATNNKSYNATKRGNECYERQLYMDAIQEYTKAIDAATTTGNNHHHHQDQDHFVALLYSNRCACYLLTHQYEKGLADAVQVIRLAPTWAKEPGDADISHKLGKAVIEKDNQAMGVRIMQIQPGQDIATERTLRNPIQRRIYDFAKHMKNIIYAVVDLDTNQCVLVDACWDIDGICQLMEAEGYDIVACIVTHSHFDHVGGSPPAPYDTLPIKISGLATLLKKLPHIKAYIHPQDIASVRHTNPSIHANRLVPTCTAEITSSLTIGRRTLIRFLHTPGHTPGSQSLLVNEVRLIAGDTLLCGGLCGRTDLQGGDRRKMEDTLRYTLGQLDDRIVLYPGHNYGLDWSTIGIEREKGLLGEDLVGFGMHSPTCTTDTSDSQELHTPPLDRKKSTNSSRRISGSAALFNSLQRRKSTVDSRI</sequence>
<protein>
    <recommendedName>
        <fullName evidence="6">Metallo-beta-lactamase domain-containing protein</fullName>
    </recommendedName>
</protein>
<dbReference type="Proteomes" id="UP000078561">
    <property type="component" value="Unassembled WGS sequence"/>
</dbReference>
<accession>A0A168PN99</accession>
<comment type="cofactor">
    <cofactor evidence="1">
        <name>Zn(2+)</name>
        <dbReference type="ChEBI" id="CHEBI:29105"/>
    </cofactor>
</comment>
<dbReference type="PANTHER" id="PTHR46233:SF3">
    <property type="entry name" value="HYDROXYACYLGLUTATHIONE HYDROLASE GLOC"/>
    <property type="match status" value="1"/>
</dbReference>
<evidence type="ECO:0000259" key="6">
    <source>
        <dbReference type="SMART" id="SM00849"/>
    </source>
</evidence>
<evidence type="ECO:0000256" key="5">
    <source>
        <dbReference type="SAM" id="MobiDB-lite"/>
    </source>
</evidence>
<dbReference type="GO" id="GO:0046872">
    <property type="term" value="F:metal ion binding"/>
    <property type="evidence" value="ECO:0007669"/>
    <property type="project" value="UniProtKB-KW"/>
</dbReference>
<dbReference type="AlphaFoldDB" id="A0A168PN99"/>
<gene>
    <name evidence="7" type="primary">ABSGL_08477.1 scaffold 10128</name>
</gene>
<dbReference type="OrthoDB" id="515692at2759"/>
<dbReference type="PANTHER" id="PTHR46233">
    <property type="entry name" value="HYDROXYACYLGLUTATHIONE HYDROLASE GLOC"/>
    <property type="match status" value="1"/>
</dbReference>
<dbReference type="InterPro" id="IPR011990">
    <property type="entry name" value="TPR-like_helical_dom_sf"/>
</dbReference>
<dbReference type="SUPFAM" id="SSF56281">
    <property type="entry name" value="Metallo-hydrolase/oxidoreductase"/>
    <property type="match status" value="1"/>
</dbReference>
<dbReference type="Pfam" id="PF00753">
    <property type="entry name" value="Lactamase_B"/>
    <property type="match status" value="1"/>
</dbReference>
<dbReference type="Gene3D" id="1.25.40.10">
    <property type="entry name" value="Tetratricopeptide repeat domain"/>
    <property type="match status" value="1"/>
</dbReference>
<evidence type="ECO:0000313" key="7">
    <source>
        <dbReference type="EMBL" id="SAM02674.1"/>
    </source>
</evidence>
<reference evidence="7" key="1">
    <citation type="submission" date="2016-04" db="EMBL/GenBank/DDBJ databases">
        <authorList>
            <person name="Evans L.H."/>
            <person name="Alamgir A."/>
            <person name="Owens N."/>
            <person name="Weber N.D."/>
            <person name="Virtaneva K."/>
            <person name="Barbian K."/>
            <person name="Babar A."/>
            <person name="Rosenke K."/>
        </authorList>
    </citation>
    <scope>NUCLEOTIDE SEQUENCE [LARGE SCALE GENOMIC DNA]</scope>
    <source>
        <strain evidence="7">CBS 101.48</strain>
    </source>
</reference>
<evidence type="ECO:0000256" key="1">
    <source>
        <dbReference type="ARBA" id="ARBA00001947"/>
    </source>
</evidence>
<feature type="compositionally biased region" description="Polar residues" evidence="5">
    <location>
        <begin position="397"/>
        <end position="408"/>
    </location>
</feature>
<proteinExistence type="predicted"/>
<dbReference type="STRING" id="4829.A0A168PN99"/>
<dbReference type="InterPro" id="IPR001279">
    <property type="entry name" value="Metallo-B-lactamas"/>
</dbReference>
<evidence type="ECO:0000313" key="8">
    <source>
        <dbReference type="Proteomes" id="UP000078561"/>
    </source>
</evidence>
<feature type="domain" description="Metallo-beta-lactamase" evidence="6">
    <location>
        <begin position="154"/>
        <end position="344"/>
    </location>
</feature>
<dbReference type="GO" id="GO:0016787">
    <property type="term" value="F:hydrolase activity"/>
    <property type="evidence" value="ECO:0007669"/>
    <property type="project" value="UniProtKB-KW"/>
</dbReference>
<dbReference type="InterPro" id="IPR051453">
    <property type="entry name" value="MBL_Glyoxalase_II"/>
</dbReference>
<evidence type="ECO:0000256" key="4">
    <source>
        <dbReference type="ARBA" id="ARBA00022833"/>
    </source>
</evidence>
<keyword evidence="2" id="KW-0479">Metal-binding</keyword>
<keyword evidence="4" id="KW-0862">Zinc</keyword>
<dbReference type="OMA" id="IKAYIHP"/>